<protein>
    <submittedName>
        <fullName evidence="1">Uncharacterized protein</fullName>
    </submittedName>
</protein>
<proteinExistence type="predicted"/>
<accession>A0A6H1ZT66</accession>
<name>A0A6H1ZT66_9ZZZZ</name>
<sequence length="90" mass="10586">MQFGGLGVLAVFAWLLLKGLLKQQETNAEYQKELADNQIKIADLLNNHLSVLLRSQEEEYKCLTELCQSFVEFRAKWENHRDFTKELRDK</sequence>
<dbReference type="AlphaFoldDB" id="A0A6H1ZT66"/>
<dbReference type="EMBL" id="MT141451">
    <property type="protein sequence ID" value="QJA61740.1"/>
    <property type="molecule type" value="Genomic_DNA"/>
</dbReference>
<evidence type="ECO:0000313" key="2">
    <source>
        <dbReference type="EMBL" id="QJA61740.1"/>
    </source>
</evidence>
<dbReference type="EMBL" id="MT144213">
    <property type="protein sequence ID" value="QJA50708.1"/>
    <property type="molecule type" value="Genomic_DNA"/>
</dbReference>
<gene>
    <name evidence="2" type="ORF">MM415B00896_0017</name>
    <name evidence="1" type="ORF">TM448A01877_0002</name>
</gene>
<evidence type="ECO:0000313" key="1">
    <source>
        <dbReference type="EMBL" id="QJA50708.1"/>
    </source>
</evidence>
<organism evidence="1">
    <name type="scientific">viral metagenome</name>
    <dbReference type="NCBI Taxonomy" id="1070528"/>
    <lineage>
        <taxon>unclassified sequences</taxon>
        <taxon>metagenomes</taxon>
        <taxon>organismal metagenomes</taxon>
    </lineage>
</organism>
<reference evidence="1" key="1">
    <citation type="submission" date="2020-03" db="EMBL/GenBank/DDBJ databases">
        <title>The deep terrestrial virosphere.</title>
        <authorList>
            <person name="Holmfeldt K."/>
            <person name="Nilsson E."/>
            <person name="Simone D."/>
            <person name="Lopez-Fernandez M."/>
            <person name="Wu X."/>
            <person name="de Brujin I."/>
            <person name="Lundin D."/>
            <person name="Andersson A."/>
            <person name="Bertilsson S."/>
            <person name="Dopson M."/>
        </authorList>
    </citation>
    <scope>NUCLEOTIDE SEQUENCE</scope>
    <source>
        <strain evidence="2">MM415B00896</strain>
        <strain evidence="1">TM448A01877</strain>
    </source>
</reference>